<dbReference type="Proteomes" id="UP000274920">
    <property type="component" value="Unassembled WGS sequence"/>
</dbReference>
<dbReference type="AlphaFoldDB" id="A0A426DMK5"/>
<gene>
    <name evidence="1" type="ORF">EBB54_23760</name>
</gene>
<evidence type="ECO:0000313" key="2">
    <source>
        <dbReference type="Proteomes" id="UP000274920"/>
    </source>
</evidence>
<evidence type="ECO:0000313" key="1">
    <source>
        <dbReference type="EMBL" id="RRK34027.1"/>
    </source>
</evidence>
<sequence length="113" mass="13578">MEFEDWHVVENKETHQQHIFCGAIEDYIKEPDTYIEIPFSKWSVDHMIKILGNVLEDINLHRTVNMPSEIHRLMTESDISENDILKLLKNYFKNLRFCNFKRSAFSVFLPYLQ</sequence>
<reference evidence="1" key="1">
    <citation type="submission" date="2018-10" db="EMBL/GenBank/DDBJ databases">
        <title>Schaedlerella arabinophila gen. nov. sp. nov., isolated from the mouse intestinal tract and comparative analysis with the genome of the closely related altered Schaedler flora strain ASF502.</title>
        <authorList>
            <person name="Miyake S."/>
            <person name="Soh M."/>
            <person name="Seedorf H."/>
        </authorList>
    </citation>
    <scope>NUCLEOTIDE SEQUENCE [LARGE SCALE GENOMIC DNA]</scope>
    <source>
        <strain evidence="1">DSM 106076</strain>
    </source>
</reference>
<name>A0A426DMK5_9FIRM</name>
<organism evidence="1 2">
    <name type="scientific">Schaedlerella arabinosiphila</name>
    <dbReference type="NCBI Taxonomy" id="2044587"/>
    <lineage>
        <taxon>Bacteria</taxon>
        <taxon>Bacillati</taxon>
        <taxon>Bacillota</taxon>
        <taxon>Clostridia</taxon>
        <taxon>Lachnospirales</taxon>
        <taxon>Lachnospiraceae</taxon>
        <taxon>Schaedlerella</taxon>
    </lineage>
</organism>
<protein>
    <submittedName>
        <fullName evidence="1">Uncharacterized protein</fullName>
    </submittedName>
</protein>
<accession>A0A426DMK5</accession>
<proteinExistence type="predicted"/>
<dbReference type="RefSeq" id="WP_125129198.1">
    <property type="nucleotide sequence ID" value="NZ_RHJS01000002.1"/>
</dbReference>
<comment type="caution">
    <text evidence="1">The sequence shown here is derived from an EMBL/GenBank/DDBJ whole genome shotgun (WGS) entry which is preliminary data.</text>
</comment>
<keyword evidence="2" id="KW-1185">Reference proteome</keyword>
<dbReference type="EMBL" id="RHJS01000002">
    <property type="protein sequence ID" value="RRK34027.1"/>
    <property type="molecule type" value="Genomic_DNA"/>
</dbReference>